<keyword evidence="2" id="KW-1185">Reference proteome</keyword>
<evidence type="ECO:0000313" key="1">
    <source>
        <dbReference type="EMBL" id="SIS70977.1"/>
    </source>
</evidence>
<evidence type="ECO:0000313" key="2">
    <source>
        <dbReference type="Proteomes" id="UP000186026"/>
    </source>
</evidence>
<dbReference type="STRING" id="529505.SAMN05421761_103182"/>
<dbReference type="PROSITE" id="PS51257">
    <property type="entry name" value="PROKAR_LIPOPROTEIN"/>
    <property type="match status" value="1"/>
</dbReference>
<dbReference type="EMBL" id="FTOP01000003">
    <property type="protein sequence ID" value="SIS70977.1"/>
    <property type="molecule type" value="Genomic_DNA"/>
</dbReference>
<sequence length="305" mass="34603">MKTCYQHISFALFAFIILLACETVVDLDIPFDRPKVTVSSSLIASESPEVRLTFSKHILDNNYNYEPIANATVRMIHNGNTYILEFDPEIGKYGNDAITIEAASLYQLIVEVPGYDAISVTETVPVTVPIQSFEINGIVELEWNTREDISLVFDDPIGENFYEIYAFNIQKYQYTNQSGEIVEYVNQQPIYLTAKNPVYQQEYGGFTILFNDRLFDGNTFEMEMFASGSPFTYDPGSGGVDLDVEVESYVVLKSVSRSYYLYQTTFNLQNWNDGDPFAQPVQVFTNIPNGLGIYSAQAPFVYQVR</sequence>
<reference evidence="2" key="1">
    <citation type="submission" date="2017-01" db="EMBL/GenBank/DDBJ databases">
        <authorList>
            <person name="Varghese N."/>
            <person name="Submissions S."/>
        </authorList>
    </citation>
    <scope>NUCLEOTIDE SEQUENCE [LARGE SCALE GENOMIC DNA]</scope>
    <source>
        <strain evidence="2">DSM 46698</strain>
    </source>
</reference>
<organism evidence="1 2">
    <name type="scientific">Belliella pelovolcani</name>
    <dbReference type="NCBI Taxonomy" id="529505"/>
    <lineage>
        <taxon>Bacteria</taxon>
        <taxon>Pseudomonadati</taxon>
        <taxon>Bacteroidota</taxon>
        <taxon>Cytophagia</taxon>
        <taxon>Cytophagales</taxon>
        <taxon>Cyclobacteriaceae</taxon>
        <taxon>Belliella</taxon>
    </lineage>
</organism>
<proteinExistence type="predicted"/>
<dbReference type="InterPro" id="IPR025345">
    <property type="entry name" value="DUF4249"/>
</dbReference>
<dbReference type="OrthoDB" id="1115009at2"/>
<dbReference type="Proteomes" id="UP000186026">
    <property type="component" value="Unassembled WGS sequence"/>
</dbReference>
<dbReference type="AlphaFoldDB" id="A0A1N7LAZ6"/>
<dbReference type="RefSeq" id="WP_076499099.1">
    <property type="nucleotide sequence ID" value="NZ_FTOP01000003.1"/>
</dbReference>
<dbReference type="Pfam" id="PF14054">
    <property type="entry name" value="DUF4249"/>
    <property type="match status" value="1"/>
</dbReference>
<evidence type="ECO:0008006" key="3">
    <source>
        <dbReference type="Google" id="ProtNLM"/>
    </source>
</evidence>
<gene>
    <name evidence="1" type="ORF">SAMN05421761_103182</name>
</gene>
<accession>A0A1N7LAZ6</accession>
<name>A0A1N7LAZ6_9BACT</name>
<protein>
    <recommendedName>
        <fullName evidence="3">DUF4249 domain-containing protein</fullName>
    </recommendedName>
</protein>